<evidence type="ECO:0000313" key="2">
    <source>
        <dbReference type="EMBL" id="KAK5812288.1"/>
    </source>
</evidence>
<proteinExistence type="predicted"/>
<evidence type="ECO:0000256" key="1">
    <source>
        <dbReference type="SAM" id="MobiDB-lite"/>
    </source>
</evidence>
<feature type="region of interest" description="Disordered" evidence="1">
    <location>
        <begin position="121"/>
        <end position="145"/>
    </location>
</feature>
<name>A0ABR0P145_GOSAR</name>
<reference evidence="2 3" key="1">
    <citation type="submission" date="2023-03" db="EMBL/GenBank/DDBJ databases">
        <title>WGS of Gossypium arboreum.</title>
        <authorList>
            <person name="Yu D."/>
        </authorList>
    </citation>
    <scope>NUCLEOTIDE SEQUENCE [LARGE SCALE GENOMIC DNA]</scope>
    <source>
        <tissue evidence="2">Leaf</tissue>
    </source>
</reference>
<protein>
    <submittedName>
        <fullName evidence="2">Uncharacterized protein</fullName>
    </submittedName>
</protein>
<dbReference type="EMBL" id="JARKNE010000008">
    <property type="protein sequence ID" value="KAK5812288.1"/>
    <property type="molecule type" value="Genomic_DNA"/>
</dbReference>
<feature type="compositionally biased region" description="Basic and acidic residues" evidence="1">
    <location>
        <begin position="126"/>
        <end position="145"/>
    </location>
</feature>
<keyword evidence="3" id="KW-1185">Reference proteome</keyword>
<feature type="region of interest" description="Disordered" evidence="1">
    <location>
        <begin position="96"/>
        <end position="115"/>
    </location>
</feature>
<dbReference type="PANTHER" id="PTHR31973">
    <property type="entry name" value="POLYPROTEIN, PUTATIVE-RELATED"/>
    <property type="match status" value="1"/>
</dbReference>
<dbReference type="PANTHER" id="PTHR31973:SF187">
    <property type="entry name" value="MUTATOR TRANSPOSASE MUDRA PROTEIN"/>
    <property type="match status" value="1"/>
</dbReference>
<organism evidence="2 3">
    <name type="scientific">Gossypium arboreum</name>
    <name type="common">Tree cotton</name>
    <name type="synonym">Gossypium nanking</name>
    <dbReference type="NCBI Taxonomy" id="29729"/>
    <lineage>
        <taxon>Eukaryota</taxon>
        <taxon>Viridiplantae</taxon>
        <taxon>Streptophyta</taxon>
        <taxon>Embryophyta</taxon>
        <taxon>Tracheophyta</taxon>
        <taxon>Spermatophyta</taxon>
        <taxon>Magnoliopsida</taxon>
        <taxon>eudicotyledons</taxon>
        <taxon>Gunneridae</taxon>
        <taxon>Pentapetalae</taxon>
        <taxon>rosids</taxon>
        <taxon>malvids</taxon>
        <taxon>Malvales</taxon>
        <taxon>Malvaceae</taxon>
        <taxon>Malvoideae</taxon>
        <taxon>Gossypium</taxon>
    </lineage>
</organism>
<comment type="caution">
    <text evidence="2">The sequence shown here is derived from an EMBL/GenBank/DDBJ whole genome shotgun (WGS) entry which is preliminary data.</text>
</comment>
<evidence type="ECO:0000313" key="3">
    <source>
        <dbReference type="Proteomes" id="UP001358586"/>
    </source>
</evidence>
<accession>A0ABR0P145</accession>
<sequence>MACKNGYRVGCRRIIGLDGCFLKGYFGGYLLVAVGIDTNSGIYLITYAAVEMVAINLKDEFPKTYVQTWYTKKTQLSIYSNFIRPVKRHKVGVHNQAVAPTQQQSTSTQQEAASTPYEFAPTYQNHKQDATPKRKVSMQEETNHY</sequence>
<dbReference type="Proteomes" id="UP001358586">
    <property type="component" value="Chromosome 8"/>
</dbReference>
<gene>
    <name evidence="2" type="ORF">PVK06_027715</name>
</gene>